<name>A0ACB8DQH2_DERSI</name>
<comment type="caution">
    <text evidence="1">The sequence shown here is derived from an EMBL/GenBank/DDBJ whole genome shotgun (WGS) entry which is preliminary data.</text>
</comment>
<organism evidence="1 2">
    <name type="scientific">Dermacentor silvarum</name>
    <name type="common">Tick</name>
    <dbReference type="NCBI Taxonomy" id="543639"/>
    <lineage>
        <taxon>Eukaryota</taxon>
        <taxon>Metazoa</taxon>
        <taxon>Ecdysozoa</taxon>
        <taxon>Arthropoda</taxon>
        <taxon>Chelicerata</taxon>
        <taxon>Arachnida</taxon>
        <taxon>Acari</taxon>
        <taxon>Parasitiformes</taxon>
        <taxon>Ixodida</taxon>
        <taxon>Ixodoidea</taxon>
        <taxon>Ixodidae</taxon>
        <taxon>Rhipicephalinae</taxon>
        <taxon>Dermacentor</taxon>
    </lineage>
</organism>
<proteinExistence type="predicted"/>
<keyword evidence="2" id="KW-1185">Reference proteome</keyword>
<evidence type="ECO:0000313" key="2">
    <source>
        <dbReference type="Proteomes" id="UP000821865"/>
    </source>
</evidence>
<dbReference type="EMBL" id="CM023479">
    <property type="protein sequence ID" value="KAH7974623.1"/>
    <property type="molecule type" value="Genomic_DNA"/>
</dbReference>
<evidence type="ECO:0000313" key="1">
    <source>
        <dbReference type="EMBL" id="KAH7974623.1"/>
    </source>
</evidence>
<reference evidence="1" key="1">
    <citation type="submission" date="2020-05" db="EMBL/GenBank/DDBJ databases">
        <title>Large-scale comparative analyses of tick genomes elucidate their genetic diversity and vector capacities.</title>
        <authorList>
            <person name="Jia N."/>
            <person name="Wang J."/>
            <person name="Shi W."/>
            <person name="Du L."/>
            <person name="Sun Y."/>
            <person name="Zhan W."/>
            <person name="Jiang J."/>
            <person name="Wang Q."/>
            <person name="Zhang B."/>
            <person name="Ji P."/>
            <person name="Sakyi L.B."/>
            <person name="Cui X."/>
            <person name="Yuan T."/>
            <person name="Jiang B."/>
            <person name="Yang W."/>
            <person name="Lam T.T.-Y."/>
            <person name="Chang Q."/>
            <person name="Ding S."/>
            <person name="Wang X."/>
            <person name="Zhu J."/>
            <person name="Ruan X."/>
            <person name="Zhao L."/>
            <person name="Wei J."/>
            <person name="Que T."/>
            <person name="Du C."/>
            <person name="Cheng J."/>
            <person name="Dai P."/>
            <person name="Han X."/>
            <person name="Huang E."/>
            <person name="Gao Y."/>
            <person name="Liu J."/>
            <person name="Shao H."/>
            <person name="Ye R."/>
            <person name="Li L."/>
            <person name="Wei W."/>
            <person name="Wang X."/>
            <person name="Wang C."/>
            <person name="Yang T."/>
            <person name="Huo Q."/>
            <person name="Li W."/>
            <person name="Guo W."/>
            <person name="Chen H."/>
            <person name="Zhou L."/>
            <person name="Ni X."/>
            <person name="Tian J."/>
            <person name="Zhou Y."/>
            <person name="Sheng Y."/>
            <person name="Liu T."/>
            <person name="Pan Y."/>
            <person name="Xia L."/>
            <person name="Li J."/>
            <person name="Zhao F."/>
            <person name="Cao W."/>
        </authorList>
    </citation>
    <scope>NUCLEOTIDE SEQUENCE</scope>
    <source>
        <strain evidence="1">Dsil-2018</strain>
    </source>
</reference>
<sequence length="667" mass="74943">MQDSVSMPRQRAQQDVRPSPHQSRYTTMASAFRGLLTSKRPWHYFSFLACALTAVVAFFAGTVYVTYLLEHRNDDMADARFCCPDEAAQMAWYVNASVKPCSDFFAYVCSNVISDGHWIHDDETMQHWGSLITGHTTAGMRGADAAKFVAAYYRSCMEVVPRRPDFLHSLASAMVKVAWKGAGAFKSREAFAYMVAVSAVYELPSVVYVSYKLQTSETVLKISRVCKTRKQDSDAIAPVVDALRETFNATTTEEAVAQFILEVCNKFPAGRRITKKKYTTTNKIGAFSQEVWDVDDVEAGLGRWGFSLRNATSIEVQGVREIRTLYESFAAGEDRDATAKTVAYLVWYSVATGSREFYTSYDGTAPSVHRVCVDSLYFISELHQAFAVALFTSRDKDVEARKIFARVKNAVYTDCQSYMLIDAEDSQRFQGLFEELQIVAYTETGESAVPIPKGTESFGENVLRGRAYGFEVVKRQLASQTGGTLYHYGEVEFPSEKWLRLSSIIYKDLSPGSGERSLPHYSMVGALLADALWYMVLELVKWSSRTRASIKALKRCFAQSYPGGNDPRAAYSLAIRTLSLMSTLKALNMTDWYGSKVATNTWRVSHAQFFYILTIFYTCPRSSNPTLAQAVNASLQYVEDFANAFHCPKSDALMKSRRCFLELQRRP</sequence>
<accession>A0ACB8DQH2</accession>
<dbReference type="Proteomes" id="UP000821865">
    <property type="component" value="Chromosome 10"/>
</dbReference>
<protein>
    <submittedName>
        <fullName evidence="1">Uncharacterized protein</fullName>
    </submittedName>
</protein>
<gene>
    <name evidence="1" type="ORF">HPB49_017480</name>
</gene>